<dbReference type="EMBL" id="BPVZ01000062">
    <property type="protein sequence ID" value="GKV23173.1"/>
    <property type="molecule type" value="Genomic_DNA"/>
</dbReference>
<evidence type="ECO:0000313" key="2">
    <source>
        <dbReference type="Proteomes" id="UP001054252"/>
    </source>
</evidence>
<protein>
    <submittedName>
        <fullName evidence="1">Uncharacterized protein</fullName>
    </submittedName>
</protein>
<gene>
    <name evidence="1" type="ORF">SLEP1_g32936</name>
</gene>
<name>A0AAV5KF24_9ROSI</name>
<proteinExistence type="predicted"/>
<keyword evidence="2" id="KW-1185">Reference proteome</keyword>
<accession>A0AAV5KF24</accession>
<sequence>MLASVKTDDAEGYQYICYTSMLISTNPKCKLRN</sequence>
<comment type="caution">
    <text evidence="1">The sequence shown here is derived from an EMBL/GenBank/DDBJ whole genome shotgun (WGS) entry which is preliminary data.</text>
</comment>
<dbReference type="AlphaFoldDB" id="A0AAV5KF24"/>
<dbReference type="Proteomes" id="UP001054252">
    <property type="component" value="Unassembled WGS sequence"/>
</dbReference>
<reference evidence="1 2" key="1">
    <citation type="journal article" date="2021" name="Commun. Biol.">
        <title>The genome of Shorea leprosula (Dipterocarpaceae) highlights the ecological relevance of drought in aseasonal tropical rainforests.</title>
        <authorList>
            <person name="Ng K.K.S."/>
            <person name="Kobayashi M.J."/>
            <person name="Fawcett J.A."/>
            <person name="Hatakeyama M."/>
            <person name="Paape T."/>
            <person name="Ng C.H."/>
            <person name="Ang C.C."/>
            <person name="Tnah L.H."/>
            <person name="Lee C.T."/>
            <person name="Nishiyama T."/>
            <person name="Sese J."/>
            <person name="O'Brien M.J."/>
            <person name="Copetti D."/>
            <person name="Mohd Noor M.I."/>
            <person name="Ong R.C."/>
            <person name="Putra M."/>
            <person name="Sireger I.Z."/>
            <person name="Indrioko S."/>
            <person name="Kosugi Y."/>
            <person name="Izuno A."/>
            <person name="Isagi Y."/>
            <person name="Lee S.L."/>
            <person name="Shimizu K.K."/>
        </authorList>
    </citation>
    <scope>NUCLEOTIDE SEQUENCE [LARGE SCALE GENOMIC DNA]</scope>
    <source>
        <strain evidence="1">214</strain>
    </source>
</reference>
<evidence type="ECO:0000313" key="1">
    <source>
        <dbReference type="EMBL" id="GKV23173.1"/>
    </source>
</evidence>
<organism evidence="1 2">
    <name type="scientific">Rubroshorea leprosula</name>
    <dbReference type="NCBI Taxonomy" id="152421"/>
    <lineage>
        <taxon>Eukaryota</taxon>
        <taxon>Viridiplantae</taxon>
        <taxon>Streptophyta</taxon>
        <taxon>Embryophyta</taxon>
        <taxon>Tracheophyta</taxon>
        <taxon>Spermatophyta</taxon>
        <taxon>Magnoliopsida</taxon>
        <taxon>eudicotyledons</taxon>
        <taxon>Gunneridae</taxon>
        <taxon>Pentapetalae</taxon>
        <taxon>rosids</taxon>
        <taxon>malvids</taxon>
        <taxon>Malvales</taxon>
        <taxon>Dipterocarpaceae</taxon>
        <taxon>Rubroshorea</taxon>
    </lineage>
</organism>